<feature type="transmembrane region" description="Helical" evidence="4">
    <location>
        <begin position="102"/>
        <end position="119"/>
    </location>
</feature>
<comment type="caution">
    <text evidence="6">The sequence shown here is derived from an EMBL/GenBank/DDBJ whole genome shotgun (WGS) entry which is preliminary data.</text>
</comment>
<sequence length="395" mass="44504">MDSPVLFALNLSTLVIIIFSANLLFLRATKRQVYFPLGLCLLCIGIVVCQPTLTSLLPNLRPNVLILALPAVLLIAPCFWFYVEGITAKSPWQIKAIKRRHFILSGLGVIIALLAVLLPPELKYSLLIEGNENVLKDQEGVSRYVAVFCLIATLILVLAWVVQSGFYFIKIVNRLRQYRLQLKNVFASTDTKEVRWLSWVMLAIGLVWTAAAVNIVLDNLFFTTQYNATVAHAVILIMIWSVALWGLRQKPGLEELYSENEAIDVLVDETTPPREKYQRSALEHAQSQKIAEKLDVAMKQDKLYLDASLSLPKLAKKIGSTPNYISQTLNGQLNTSFFDYINHYRVLEAKERLTNTEDTVVEIAMAVGFNAKSSFYSAFKKETQQTPSQFRKSGL</sequence>
<accession>A0ABQ6H732</accession>
<dbReference type="Proteomes" id="UP001157134">
    <property type="component" value="Unassembled WGS sequence"/>
</dbReference>
<gene>
    <name evidence="6" type="ORF">tloyanaT_02030</name>
</gene>
<evidence type="ECO:0000256" key="2">
    <source>
        <dbReference type="ARBA" id="ARBA00023125"/>
    </source>
</evidence>
<evidence type="ECO:0000256" key="4">
    <source>
        <dbReference type="SAM" id="Phobius"/>
    </source>
</evidence>
<reference evidence="6 7" key="1">
    <citation type="submission" date="2023-03" db="EMBL/GenBank/DDBJ databases">
        <title>Thalassotalea loyana LMG 22536T draft genome sequence.</title>
        <authorList>
            <person name="Sawabe T."/>
        </authorList>
    </citation>
    <scope>NUCLEOTIDE SEQUENCE [LARGE SCALE GENOMIC DNA]</scope>
    <source>
        <strain evidence="6 7">LMG 22536</strain>
    </source>
</reference>
<evidence type="ECO:0000256" key="3">
    <source>
        <dbReference type="ARBA" id="ARBA00023163"/>
    </source>
</evidence>
<dbReference type="PRINTS" id="PR00032">
    <property type="entry name" value="HTHARAC"/>
</dbReference>
<keyword evidence="3" id="KW-0804">Transcription</keyword>
<feature type="transmembrane region" description="Helical" evidence="4">
    <location>
        <begin position="65"/>
        <end position="82"/>
    </location>
</feature>
<keyword evidence="1" id="KW-0805">Transcription regulation</keyword>
<dbReference type="PROSITE" id="PS00041">
    <property type="entry name" value="HTH_ARAC_FAMILY_1"/>
    <property type="match status" value="1"/>
</dbReference>
<feature type="transmembrane region" description="Helical" evidence="4">
    <location>
        <begin position="144"/>
        <end position="169"/>
    </location>
</feature>
<feature type="transmembrane region" description="Helical" evidence="4">
    <location>
        <begin position="229"/>
        <end position="247"/>
    </location>
</feature>
<dbReference type="InterPro" id="IPR018060">
    <property type="entry name" value="HTH_AraC"/>
</dbReference>
<dbReference type="PROSITE" id="PS01124">
    <property type="entry name" value="HTH_ARAC_FAMILY_2"/>
    <property type="match status" value="1"/>
</dbReference>
<keyword evidence="2" id="KW-0238">DNA-binding</keyword>
<organism evidence="6 7">
    <name type="scientific">Thalassotalea loyana</name>
    <dbReference type="NCBI Taxonomy" id="280483"/>
    <lineage>
        <taxon>Bacteria</taxon>
        <taxon>Pseudomonadati</taxon>
        <taxon>Pseudomonadota</taxon>
        <taxon>Gammaproteobacteria</taxon>
        <taxon>Alteromonadales</taxon>
        <taxon>Colwelliaceae</taxon>
        <taxon>Thalassotalea</taxon>
    </lineage>
</organism>
<dbReference type="SMART" id="SM00342">
    <property type="entry name" value="HTH_ARAC"/>
    <property type="match status" value="1"/>
</dbReference>
<feature type="transmembrane region" description="Helical" evidence="4">
    <location>
        <begin position="6"/>
        <end position="26"/>
    </location>
</feature>
<keyword evidence="4" id="KW-1133">Transmembrane helix</keyword>
<dbReference type="InterPro" id="IPR020449">
    <property type="entry name" value="Tscrpt_reg_AraC-type_HTH"/>
</dbReference>
<dbReference type="Gene3D" id="1.10.10.60">
    <property type="entry name" value="Homeodomain-like"/>
    <property type="match status" value="2"/>
</dbReference>
<name>A0ABQ6H732_9GAMM</name>
<dbReference type="PANTHER" id="PTHR43280:SF29">
    <property type="entry name" value="ARAC-FAMILY TRANSCRIPTIONAL REGULATOR"/>
    <property type="match status" value="1"/>
</dbReference>
<proteinExistence type="predicted"/>
<dbReference type="RefSeq" id="WP_284295499.1">
    <property type="nucleotide sequence ID" value="NZ_BSSV01000001.1"/>
</dbReference>
<keyword evidence="4" id="KW-0812">Transmembrane</keyword>
<feature type="transmembrane region" description="Helical" evidence="4">
    <location>
        <begin position="33"/>
        <end position="53"/>
    </location>
</feature>
<evidence type="ECO:0000259" key="5">
    <source>
        <dbReference type="PROSITE" id="PS01124"/>
    </source>
</evidence>
<feature type="transmembrane region" description="Helical" evidence="4">
    <location>
        <begin position="196"/>
        <end position="217"/>
    </location>
</feature>
<protein>
    <recommendedName>
        <fullName evidence="5">HTH araC/xylS-type domain-containing protein</fullName>
    </recommendedName>
</protein>
<dbReference type="InterPro" id="IPR009057">
    <property type="entry name" value="Homeodomain-like_sf"/>
</dbReference>
<evidence type="ECO:0000256" key="1">
    <source>
        <dbReference type="ARBA" id="ARBA00023015"/>
    </source>
</evidence>
<evidence type="ECO:0000313" key="6">
    <source>
        <dbReference type="EMBL" id="GLX83951.1"/>
    </source>
</evidence>
<feature type="domain" description="HTH araC/xylS-type" evidence="5">
    <location>
        <begin position="288"/>
        <end position="393"/>
    </location>
</feature>
<dbReference type="InterPro" id="IPR018062">
    <property type="entry name" value="HTH_AraC-typ_CS"/>
</dbReference>
<evidence type="ECO:0000313" key="7">
    <source>
        <dbReference type="Proteomes" id="UP001157134"/>
    </source>
</evidence>
<dbReference type="Pfam" id="PF12833">
    <property type="entry name" value="HTH_18"/>
    <property type="match status" value="1"/>
</dbReference>
<dbReference type="PANTHER" id="PTHR43280">
    <property type="entry name" value="ARAC-FAMILY TRANSCRIPTIONAL REGULATOR"/>
    <property type="match status" value="1"/>
</dbReference>
<dbReference type="SUPFAM" id="SSF46689">
    <property type="entry name" value="Homeodomain-like"/>
    <property type="match status" value="1"/>
</dbReference>
<keyword evidence="7" id="KW-1185">Reference proteome</keyword>
<keyword evidence="4" id="KW-0472">Membrane</keyword>
<dbReference type="EMBL" id="BSSV01000001">
    <property type="protein sequence ID" value="GLX83951.1"/>
    <property type="molecule type" value="Genomic_DNA"/>
</dbReference>